<feature type="compositionally biased region" description="Acidic residues" evidence="9">
    <location>
        <begin position="602"/>
        <end position="617"/>
    </location>
</feature>
<name>A0AA36I1H0_9DINO</name>
<evidence type="ECO:0000259" key="10">
    <source>
        <dbReference type="PROSITE" id="PS50011"/>
    </source>
</evidence>
<dbReference type="Gene3D" id="1.10.238.10">
    <property type="entry name" value="EF-hand"/>
    <property type="match status" value="1"/>
</dbReference>
<evidence type="ECO:0000256" key="4">
    <source>
        <dbReference type="ARBA" id="ARBA00022741"/>
    </source>
</evidence>
<dbReference type="Pfam" id="PF13202">
    <property type="entry name" value="EF-hand_5"/>
    <property type="match status" value="1"/>
</dbReference>
<keyword evidence="2" id="KW-0723">Serine/threonine-protein kinase</keyword>
<dbReference type="InterPro" id="IPR050205">
    <property type="entry name" value="CDPK_Ser/Thr_kinases"/>
</dbReference>
<dbReference type="InterPro" id="IPR011992">
    <property type="entry name" value="EF-hand-dom_pair"/>
</dbReference>
<evidence type="ECO:0000256" key="9">
    <source>
        <dbReference type="SAM" id="MobiDB-lite"/>
    </source>
</evidence>
<dbReference type="AlphaFoldDB" id="A0AA36I1H0"/>
<evidence type="ECO:0000256" key="5">
    <source>
        <dbReference type="ARBA" id="ARBA00022777"/>
    </source>
</evidence>
<reference evidence="12" key="1">
    <citation type="submission" date="2023-08" db="EMBL/GenBank/DDBJ databases">
        <authorList>
            <person name="Chen Y."/>
            <person name="Shah S."/>
            <person name="Dougan E. K."/>
            <person name="Thang M."/>
            <person name="Chan C."/>
        </authorList>
    </citation>
    <scope>NUCLEOTIDE SEQUENCE</scope>
</reference>
<dbReference type="CDD" id="cd00051">
    <property type="entry name" value="EFh"/>
    <property type="match status" value="1"/>
</dbReference>
<dbReference type="PROSITE" id="PS50011">
    <property type="entry name" value="PROTEIN_KINASE_DOM"/>
    <property type="match status" value="1"/>
</dbReference>
<dbReference type="SUPFAM" id="SSF47473">
    <property type="entry name" value="EF-hand"/>
    <property type="match status" value="1"/>
</dbReference>
<feature type="compositionally biased region" description="Acidic residues" evidence="9">
    <location>
        <begin position="771"/>
        <end position="780"/>
    </location>
</feature>
<evidence type="ECO:0000256" key="6">
    <source>
        <dbReference type="ARBA" id="ARBA00022837"/>
    </source>
</evidence>
<keyword evidence="13" id="KW-1185">Reference proteome</keyword>
<feature type="compositionally biased region" description="Polar residues" evidence="9">
    <location>
        <begin position="622"/>
        <end position="631"/>
    </location>
</feature>
<comment type="cofactor">
    <cofactor evidence="1">
        <name>Mg(2+)</name>
        <dbReference type="ChEBI" id="CHEBI:18420"/>
    </cofactor>
</comment>
<dbReference type="Proteomes" id="UP001178507">
    <property type="component" value="Unassembled WGS sequence"/>
</dbReference>
<dbReference type="PANTHER" id="PTHR24349">
    <property type="entry name" value="SERINE/THREONINE-PROTEIN KINASE"/>
    <property type="match status" value="1"/>
</dbReference>
<feature type="compositionally biased region" description="Basic and acidic residues" evidence="9">
    <location>
        <begin position="633"/>
        <end position="649"/>
    </location>
</feature>
<protein>
    <submittedName>
        <fullName evidence="12">Uncharacterized protein</fullName>
    </submittedName>
</protein>
<dbReference type="SUPFAM" id="SSF56112">
    <property type="entry name" value="Protein kinase-like (PK-like)"/>
    <property type="match status" value="1"/>
</dbReference>
<gene>
    <name evidence="12" type="ORF">EVOR1521_LOCUS7564</name>
</gene>
<comment type="caution">
    <text evidence="12">The sequence shown here is derived from an EMBL/GenBank/DDBJ whole genome shotgun (WGS) entry which is preliminary data.</text>
</comment>
<comment type="similarity">
    <text evidence="8">Belongs to the protein kinase superfamily. Ser/Thr protein kinase family. CDPK subfamily.</text>
</comment>
<evidence type="ECO:0000256" key="2">
    <source>
        <dbReference type="ARBA" id="ARBA00022527"/>
    </source>
</evidence>
<evidence type="ECO:0000313" key="12">
    <source>
        <dbReference type="EMBL" id="CAJ1379281.1"/>
    </source>
</evidence>
<feature type="compositionally biased region" description="Acidic residues" evidence="9">
    <location>
        <begin position="583"/>
        <end position="593"/>
    </location>
</feature>
<dbReference type="PROSITE" id="PS50222">
    <property type="entry name" value="EF_HAND_2"/>
    <property type="match status" value="1"/>
</dbReference>
<evidence type="ECO:0000256" key="7">
    <source>
        <dbReference type="ARBA" id="ARBA00022840"/>
    </source>
</evidence>
<evidence type="ECO:0000256" key="1">
    <source>
        <dbReference type="ARBA" id="ARBA00001946"/>
    </source>
</evidence>
<evidence type="ECO:0000256" key="3">
    <source>
        <dbReference type="ARBA" id="ARBA00022679"/>
    </source>
</evidence>
<keyword evidence="7" id="KW-0067">ATP-binding</keyword>
<dbReference type="GO" id="GO:0005524">
    <property type="term" value="F:ATP binding"/>
    <property type="evidence" value="ECO:0007669"/>
    <property type="project" value="UniProtKB-KW"/>
</dbReference>
<feature type="domain" description="Protein kinase" evidence="10">
    <location>
        <begin position="43"/>
        <end position="401"/>
    </location>
</feature>
<dbReference type="InterPro" id="IPR011009">
    <property type="entry name" value="Kinase-like_dom_sf"/>
</dbReference>
<feature type="region of interest" description="Disordered" evidence="9">
    <location>
        <begin position="582"/>
        <end position="650"/>
    </location>
</feature>
<keyword evidence="5" id="KW-0418">Kinase</keyword>
<evidence type="ECO:0000259" key="11">
    <source>
        <dbReference type="PROSITE" id="PS50222"/>
    </source>
</evidence>
<dbReference type="SMART" id="SM00054">
    <property type="entry name" value="EFh"/>
    <property type="match status" value="2"/>
</dbReference>
<accession>A0AA36I1H0</accession>
<keyword evidence="4" id="KW-0547">Nucleotide-binding</keyword>
<dbReference type="Pfam" id="PF00069">
    <property type="entry name" value="Pkinase"/>
    <property type="match status" value="1"/>
</dbReference>
<organism evidence="12 13">
    <name type="scientific">Effrenium voratum</name>
    <dbReference type="NCBI Taxonomy" id="2562239"/>
    <lineage>
        <taxon>Eukaryota</taxon>
        <taxon>Sar</taxon>
        <taxon>Alveolata</taxon>
        <taxon>Dinophyceae</taxon>
        <taxon>Suessiales</taxon>
        <taxon>Symbiodiniaceae</taxon>
        <taxon>Effrenium</taxon>
    </lineage>
</organism>
<dbReference type="InterPro" id="IPR018247">
    <property type="entry name" value="EF_Hand_1_Ca_BS"/>
</dbReference>
<dbReference type="GO" id="GO:0004674">
    <property type="term" value="F:protein serine/threonine kinase activity"/>
    <property type="evidence" value="ECO:0007669"/>
    <property type="project" value="UniProtKB-KW"/>
</dbReference>
<sequence length="780" mass="87244">MGNAGAQAASICCHVERLPRQLNVAAAPASGPKPGVQSDQGFYECYEELDTGGELDASTWVHTKGVRTQDVKGVHTKLLYSCLHIQKTISPLKDHELEKHLKVLCSISHPHLCKVVECFDAGDERLLISEKPFEDRLVTSFAGSPWTREKEPSLEPSQMRKDEKVIAEMLRQVLSALAHGHARGCIHGMLTPDKFRIGSSKSRASRIPQVKILGFGLGYALVPPLGFFIQKELSKDRNMTGKREGVPYTAAESLISKDQFLERLRNCLQSQGEPLMSSEVSKATPRLAVQADGPAEEARPRTQADLHLIDGHLRGLAPEGADKADIWAVGALAYRLLTGVPPFLPSREGAKKDLKQAEPIKFSKSDWESRSSKCLDAVRCMLRVTSSLRPSAAEMLRHPWLKLAREPVPLVRMHRLFANSLNFLKESQFKKLIIRVIAEQMPEVDSHLEQANSVFRALDRDRDALLSPAEFMQGLHLFPDLVKRLGEDPESLFEAADRDGSGYLDSREFAACTLPPATSRDEEVVWHAFRAFDGTDQVVTIEKVLFIAKHLEGLAAQEQLQELLSVLQAELLRLRVPLKPEAEEAAESEAESDVSERLQAEGEGDENDEDEGQDEEPGVAPATTSFSSSRLELSAKDRRLPPQGKEKGKGSWLHRRWQAWVEKTRRWVTRPRSLDYGEFLYLCDTRRKGVGPGRLMYRVARKEVFRILLKHNLDFYEVVHKVGDLTFPQAGEPARTAASCYYATGGLCSKQQQLRQEEQKKQKKKTQAEDGQSEEGSDDD</sequence>
<dbReference type="Gene3D" id="1.10.510.10">
    <property type="entry name" value="Transferase(Phosphotransferase) domain 1"/>
    <property type="match status" value="1"/>
</dbReference>
<dbReference type="InterPro" id="IPR002048">
    <property type="entry name" value="EF_hand_dom"/>
</dbReference>
<keyword evidence="3" id="KW-0808">Transferase</keyword>
<dbReference type="GO" id="GO:0005509">
    <property type="term" value="F:calcium ion binding"/>
    <property type="evidence" value="ECO:0007669"/>
    <property type="project" value="InterPro"/>
</dbReference>
<proteinExistence type="inferred from homology"/>
<dbReference type="SMART" id="SM00220">
    <property type="entry name" value="S_TKc"/>
    <property type="match status" value="1"/>
</dbReference>
<dbReference type="PROSITE" id="PS00018">
    <property type="entry name" value="EF_HAND_1"/>
    <property type="match status" value="1"/>
</dbReference>
<dbReference type="InterPro" id="IPR000719">
    <property type="entry name" value="Prot_kinase_dom"/>
</dbReference>
<feature type="region of interest" description="Disordered" evidence="9">
    <location>
        <begin position="753"/>
        <end position="780"/>
    </location>
</feature>
<evidence type="ECO:0000313" key="13">
    <source>
        <dbReference type="Proteomes" id="UP001178507"/>
    </source>
</evidence>
<dbReference type="EMBL" id="CAUJNA010000613">
    <property type="protein sequence ID" value="CAJ1379281.1"/>
    <property type="molecule type" value="Genomic_DNA"/>
</dbReference>
<feature type="domain" description="EF-hand" evidence="11">
    <location>
        <begin position="446"/>
        <end position="481"/>
    </location>
</feature>
<keyword evidence="6" id="KW-0106">Calcium</keyword>
<evidence type="ECO:0000256" key="8">
    <source>
        <dbReference type="ARBA" id="ARBA00024334"/>
    </source>
</evidence>